<dbReference type="HOGENOM" id="CLU_3390260_0_0_5"/>
<organism evidence="1 2">
    <name type="scientific">Methylobacterium nodulans (strain LMG 21967 / CNCM I-2342 / ORS 2060)</name>
    <dbReference type="NCBI Taxonomy" id="460265"/>
    <lineage>
        <taxon>Bacteria</taxon>
        <taxon>Pseudomonadati</taxon>
        <taxon>Pseudomonadota</taxon>
        <taxon>Alphaproteobacteria</taxon>
        <taxon>Hyphomicrobiales</taxon>
        <taxon>Methylobacteriaceae</taxon>
        <taxon>Methylobacterium</taxon>
    </lineage>
</organism>
<gene>
    <name evidence="1" type="ordered locus">Mnod_0084</name>
</gene>
<dbReference type="AlphaFoldDB" id="B8IU88"/>
<name>B8IU88_METNO</name>
<accession>B8IU88</accession>
<protein>
    <submittedName>
        <fullName evidence="1">Uncharacterized protein</fullName>
    </submittedName>
</protein>
<proteinExistence type="predicted"/>
<sequence length="32" mass="3292">MCSFGVDGNIAPDVALTGASPYHLLHNGFTVS</sequence>
<keyword evidence="2" id="KW-1185">Reference proteome</keyword>
<evidence type="ECO:0000313" key="1">
    <source>
        <dbReference type="EMBL" id="ACL55133.1"/>
    </source>
</evidence>
<dbReference type="Proteomes" id="UP000008207">
    <property type="component" value="Chromosome"/>
</dbReference>
<dbReference type="EMBL" id="CP001349">
    <property type="protein sequence ID" value="ACL55133.1"/>
    <property type="molecule type" value="Genomic_DNA"/>
</dbReference>
<reference evidence="1 2" key="1">
    <citation type="submission" date="2009-01" db="EMBL/GenBank/DDBJ databases">
        <title>Complete sequence of chromosome of Methylobacterium nodulans ORS 2060.</title>
        <authorList>
            <consortium name="US DOE Joint Genome Institute"/>
            <person name="Lucas S."/>
            <person name="Copeland A."/>
            <person name="Lapidus A."/>
            <person name="Glavina del Rio T."/>
            <person name="Dalin E."/>
            <person name="Tice H."/>
            <person name="Bruce D."/>
            <person name="Goodwin L."/>
            <person name="Pitluck S."/>
            <person name="Sims D."/>
            <person name="Brettin T."/>
            <person name="Detter J.C."/>
            <person name="Han C."/>
            <person name="Larimer F."/>
            <person name="Land M."/>
            <person name="Hauser L."/>
            <person name="Kyrpides N."/>
            <person name="Ivanova N."/>
            <person name="Marx C.J."/>
            <person name="Richardson P."/>
        </authorList>
    </citation>
    <scope>NUCLEOTIDE SEQUENCE [LARGE SCALE GENOMIC DNA]</scope>
    <source>
        <strain evidence="2">LMG 21967 / CNCM I-2342 / ORS 2060</strain>
    </source>
</reference>
<evidence type="ECO:0000313" key="2">
    <source>
        <dbReference type="Proteomes" id="UP000008207"/>
    </source>
</evidence>
<dbReference type="KEGG" id="mno:Mnod_0084"/>